<feature type="non-terminal residue" evidence="1">
    <location>
        <position position="125"/>
    </location>
</feature>
<proteinExistence type="predicted"/>
<reference evidence="1" key="1">
    <citation type="submission" date="2021-06" db="EMBL/GenBank/DDBJ databases">
        <authorList>
            <person name="Kallberg Y."/>
            <person name="Tangrot J."/>
            <person name="Rosling A."/>
        </authorList>
    </citation>
    <scope>NUCLEOTIDE SEQUENCE</scope>
    <source>
        <strain evidence="1">CL356</strain>
    </source>
</reference>
<organism evidence="1 2">
    <name type="scientific">Acaulospora colombiana</name>
    <dbReference type="NCBI Taxonomy" id="27376"/>
    <lineage>
        <taxon>Eukaryota</taxon>
        <taxon>Fungi</taxon>
        <taxon>Fungi incertae sedis</taxon>
        <taxon>Mucoromycota</taxon>
        <taxon>Glomeromycotina</taxon>
        <taxon>Glomeromycetes</taxon>
        <taxon>Diversisporales</taxon>
        <taxon>Acaulosporaceae</taxon>
        <taxon>Acaulospora</taxon>
    </lineage>
</organism>
<evidence type="ECO:0000313" key="2">
    <source>
        <dbReference type="Proteomes" id="UP000789525"/>
    </source>
</evidence>
<dbReference type="Proteomes" id="UP000789525">
    <property type="component" value="Unassembled WGS sequence"/>
</dbReference>
<sequence>FDQEDLRKQLGLEQTVQFEQTICNTIVITKVWIGLILGRTAKDVSPTRPLEVDSTPDCFTSRPNPNRLTALYNESATFIRQIANSPSKRTRSRAVTKAHTLGAQYAWLSPLVNGKRRDRTCGICL</sequence>
<dbReference type="EMBL" id="CAJVPT010028701">
    <property type="protein sequence ID" value="CAG8687582.1"/>
    <property type="molecule type" value="Genomic_DNA"/>
</dbReference>
<keyword evidence="2" id="KW-1185">Reference proteome</keyword>
<gene>
    <name evidence="1" type="ORF">ACOLOM_LOCUS9675</name>
</gene>
<name>A0ACA9P6S0_9GLOM</name>
<comment type="caution">
    <text evidence="1">The sequence shown here is derived from an EMBL/GenBank/DDBJ whole genome shotgun (WGS) entry which is preliminary data.</text>
</comment>
<feature type="non-terminal residue" evidence="1">
    <location>
        <position position="1"/>
    </location>
</feature>
<evidence type="ECO:0000313" key="1">
    <source>
        <dbReference type="EMBL" id="CAG8687582.1"/>
    </source>
</evidence>
<protein>
    <submittedName>
        <fullName evidence="1">1465_t:CDS:1</fullName>
    </submittedName>
</protein>
<accession>A0ACA9P6S0</accession>